<keyword evidence="9 14" id="KW-0540">Nuclease</keyword>
<dbReference type="SUPFAM" id="SSF53098">
    <property type="entry name" value="Ribonuclease H-like"/>
    <property type="match status" value="1"/>
</dbReference>
<dbReference type="EC" id="3.1.26.4" evidence="6 14"/>
<dbReference type="PANTHER" id="PTHR10954">
    <property type="entry name" value="RIBONUCLEASE H2 SUBUNIT A"/>
    <property type="match status" value="1"/>
</dbReference>
<dbReference type="GO" id="GO:0032299">
    <property type="term" value="C:ribonuclease H2 complex"/>
    <property type="evidence" value="ECO:0007669"/>
    <property type="project" value="TreeGrafter"/>
</dbReference>
<name>A0A398BDU0_9BACI</name>
<dbReference type="RefSeq" id="WP_119111547.1">
    <property type="nucleotide sequence ID" value="NZ_CBCSEO010000001.1"/>
</dbReference>
<evidence type="ECO:0000256" key="8">
    <source>
        <dbReference type="ARBA" id="ARBA00022490"/>
    </source>
</evidence>
<evidence type="ECO:0000256" key="14">
    <source>
        <dbReference type="HAMAP-Rule" id="MF_00052"/>
    </source>
</evidence>
<dbReference type="GO" id="GO:0004523">
    <property type="term" value="F:RNA-DNA hybrid ribonuclease activity"/>
    <property type="evidence" value="ECO:0007669"/>
    <property type="project" value="UniProtKB-UniRule"/>
</dbReference>
<feature type="binding site" evidence="14 15">
    <location>
        <position position="78"/>
    </location>
    <ligand>
        <name>a divalent metal cation</name>
        <dbReference type="ChEBI" id="CHEBI:60240"/>
    </ligand>
</feature>
<evidence type="ECO:0000256" key="4">
    <source>
        <dbReference type="ARBA" id="ARBA00004496"/>
    </source>
</evidence>
<dbReference type="PROSITE" id="PS51975">
    <property type="entry name" value="RNASE_H_2"/>
    <property type="match status" value="1"/>
</dbReference>
<comment type="function">
    <text evidence="3 14 16">Endonuclease that specifically degrades the RNA of RNA-DNA hybrids.</text>
</comment>
<dbReference type="OrthoDB" id="9803420at2"/>
<sequence>MMKLTIEEIGNRLAGISNPESDFVRKISSDERAGVQRVLKKWLKLQEQRKFQEERFFEMSAFERDLRSKGYKYIAGIDEAGRGPLAGPVVAGSVILPADFNLPGLDDSKKLSPAKREEYYEVITRDAIAWGTGIIDAKEIDRINILQAAKKAMLAAVVNMKSAPDFLLVDAVSLETPYPAEALIKGDARSISIAAASVVAKVTRDRMMKEISLQYPEYGFSANMGYGTAEHLEALRIYGITPYHRKSFAPVKACLES</sequence>
<evidence type="ECO:0000256" key="9">
    <source>
        <dbReference type="ARBA" id="ARBA00022722"/>
    </source>
</evidence>
<reference evidence="18 19" key="1">
    <citation type="submission" date="2018-08" db="EMBL/GenBank/DDBJ databases">
        <title>Bacillus jemisoniae sp. nov., Bacillus chryseoplanitiae sp. nov., Bacillus resnikiae sp. nov., and Bacillus frankliniae sp. nov., isolated from Viking spacecraft and associated surfaces.</title>
        <authorList>
            <person name="Seuylemezian A."/>
            <person name="Vaishampayan P."/>
        </authorList>
    </citation>
    <scope>NUCLEOTIDE SEQUENCE [LARGE SCALE GENOMIC DNA]</scope>
    <source>
        <strain evidence="18 19">JJ-247</strain>
    </source>
</reference>
<evidence type="ECO:0000313" key="19">
    <source>
        <dbReference type="Proteomes" id="UP000265816"/>
    </source>
</evidence>
<dbReference type="InterPro" id="IPR036397">
    <property type="entry name" value="RNaseH_sf"/>
</dbReference>
<comment type="caution">
    <text evidence="18">The sequence shown here is derived from an EMBL/GenBank/DDBJ whole genome shotgun (WGS) entry which is preliminary data.</text>
</comment>
<comment type="subcellular location">
    <subcellularLocation>
        <location evidence="4 14">Cytoplasm</location>
    </subcellularLocation>
</comment>
<keyword evidence="12 14" id="KW-0378">Hydrolase</keyword>
<keyword evidence="19" id="KW-1185">Reference proteome</keyword>
<dbReference type="InterPro" id="IPR012337">
    <property type="entry name" value="RNaseH-like_sf"/>
</dbReference>
<evidence type="ECO:0000256" key="16">
    <source>
        <dbReference type="RuleBase" id="RU003515"/>
    </source>
</evidence>
<comment type="similarity">
    <text evidence="5 14 16">Belongs to the RNase HII family.</text>
</comment>
<comment type="cofactor">
    <cofactor evidence="14 15">
        <name>Mn(2+)</name>
        <dbReference type="ChEBI" id="CHEBI:29035"/>
    </cofactor>
    <cofactor evidence="14 15">
        <name>Mg(2+)</name>
        <dbReference type="ChEBI" id="CHEBI:18420"/>
    </cofactor>
    <text evidence="14 15">Manganese or magnesium. Binds 1 divalent metal ion per monomer in the absence of substrate. May bind a second metal ion after substrate binding.</text>
</comment>
<feature type="binding site" evidence="14 15">
    <location>
        <position position="79"/>
    </location>
    <ligand>
        <name>a divalent metal cation</name>
        <dbReference type="ChEBI" id="CHEBI:60240"/>
    </ligand>
</feature>
<dbReference type="GO" id="GO:0043137">
    <property type="term" value="P:DNA replication, removal of RNA primer"/>
    <property type="evidence" value="ECO:0007669"/>
    <property type="project" value="TreeGrafter"/>
</dbReference>
<dbReference type="GO" id="GO:0030145">
    <property type="term" value="F:manganese ion binding"/>
    <property type="evidence" value="ECO:0007669"/>
    <property type="project" value="UniProtKB-UniRule"/>
</dbReference>
<evidence type="ECO:0000256" key="1">
    <source>
        <dbReference type="ARBA" id="ARBA00000077"/>
    </source>
</evidence>
<dbReference type="PANTHER" id="PTHR10954:SF18">
    <property type="entry name" value="RIBONUCLEASE HII"/>
    <property type="match status" value="1"/>
</dbReference>
<evidence type="ECO:0000313" key="18">
    <source>
        <dbReference type="EMBL" id="RID87977.1"/>
    </source>
</evidence>
<dbReference type="GO" id="GO:0006298">
    <property type="term" value="P:mismatch repair"/>
    <property type="evidence" value="ECO:0007669"/>
    <property type="project" value="TreeGrafter"/>
</dbReference>
<evidence type="ECO:0000259" key="17">
    <source>
        <dbReference type="PROSITE" id="PS51975"/>
    </source>
</evidence>
<dbReference type="EMBL" id="QWVT01000008">
    <property type="protein sequence ID" value="RID87977.1"/>
    <property type="molecule type" value="Genomic_DNA"/>
</dbReference>
<comment type="cofactor">
    <cofactor evidence="2">
        <name>Mg(2+)</name>
        <dbReference type="ChEBI" id="CHEBI:18420"/>
    </cofactor>
</comment>
<keyword evidence="10 14" id="KW-0479">Metal-binding</keyword>
<dbReference type="Gene3D" id="3.30.420.10">
    <property type="entry name" value="Ribonuclease H-like superfamily/Ribonuclease H"/>
    <property type="match status" value="1"/>
</dbReference>
<evidence type="ECO:0000256" key="3">
    <source>
        <dbReference type="ARBA" id="ARBA00004065"/>
    </source>
</evidence>
<evidence type="ECO:0000256" key="12">
    <source>
        <dbReference type="ARBA" id="ARBA00022801"/>
    </source>
</evidence>
<keyword evidence="11 14" id="KW-0255">Endonuclease</keyword>
<feature type="domain" description="RNase H type-2" evidence="17">
    <location>
        <begin position="72"/>
        <end position="257"/>
    </location>
</feature>
<keyword evidence="8 14" id="KW-0963">Cytoplasm</keyword>
<evidence type="ECO:0000256" key="15">
    <source>
        <dbReference type="PROSITE-ProRule" id="PRU01319"/>
    </source>
</evidence>
<dbReference type="GO" id="GO:0003723">
    <property type="term" value="F:RNA binding"/>
    <property type="evidence" value="ECO:0007669"/>
    <property type="project" value="UniProtKB-UniRule"/>
</dbReference>
<feature type="binding site" evidence="14 15">
    <location>
        <position position="170"/>
    </location>
    <ligand>
        <name>a divalent metal cation</name>
        <dbReference type="ChEBI" id="CHEBI:60240"/>
    </ligand>
</feature>
<dbReference type="GO" id="GO:0005737">
    <property type="term" value="C:cytoplasm"/>
    <property type="evidence" value="ECO:0007669"/>
    <property type="project" value="UniProtKB-SubCell"/>
</dbReference>
<accession>A0A398BDU0</accession>
<evidence type="ECO:0000256" key="5">
    <source>
        <dbReference type="ARBA" id="ARBA00007383"/>
    </source>
</evidence>
<evidence type="ECO:0000256" key="11">
    <source>
        <dbReference type="ARBA" id="ARBA00022759"/>
    </source>
</evidence>
<dbReference type="InterPro" id="IPR024567">
    <property type="entry name" value="RNase_HII/HIII_dom"/>
</dbReference>
<keyword evidence="13 14" id="KW-0464">Manganese</keyword>
<organism evidence="18 19">
    <name type="scientific">Mesobacillus zeae</name>
    <dbReference type="NCBI Taxonomy" id="1917180"/>
    <lineage>
        <taxon>Bacteria</taxon>
        <taxon>Bacillati</taxon>
        <taxon>Bacillota</taxon>
        <taxon>Bacilli</taxon>
        <taxon>Bacillales</taxon>
        <taxon>Bacillaceae</taxon>
        <taxon>Mesobacillus</taxon>
    </lineage>
</organism>
<dbReference type="InterPro" id="IPR001352">
    <property type="entry name" value="RNase_HII/HIII"/>
</dbReference>
<dbReference type="FunFam" id="3.30.420.10:FF:000006">
    <property type="entry name" value="Ribonuclease HII"/>
    <property type="match status" value="1"/>
</dbReference>
<gene>
    <name evidence="14" type="primary">rnhB</name>
    <name evidence="18" type="ORF">D1970_03850</name>
</gene>
<evidence type="ECO:0000256" key="7">
    <source>
        <dbReference type="ARBA" id="ARBA00019179"/>
    </source>
</evidence>
<evidence type="ECO:0000256" key="10">
    <source>
        <dbReference type="ARBA" id="ARBA00022723"/>
    </source>
</evidence>
<dbReference type="CDD" id="cd07182">
    <property type="entry name" value="RNase_HII_bacteria_HII_like"/>
    <property type="match status" value="1"/>
</dbReference>
<dbReference type="Pfam" id="PF01351">
    <property type="entry name" value="RNase_HII"/>
    <property type="match status" value="1"/>
</dbReference>
<protein>
    <recommendedName>
        <fullName evidence="7 14">Ribonuclease HII</fullName>
        <shortName evidence="14">RNase HII</shortName>
        <ecNumber evidence="6 14">3.1.26.4</ecNumber>
    </recommendedName>
</protein>
<proteinExistence type="inferred from homology"/>
<dbReference type="InterPro" id="IPR022898">
    <property type="entry name" value="RNase_HII"/>
</dbReference>
<comment type="catalytic activity">
    <reaction evidence="1 14 15 16">
        <text>Endonucleolytic cleavage to 5'-phosphomonoester.</text>
        <dbReference type="EC" id="3.1.26.4"/>
    </reaction>
</comment>
<evidence type="ECO:0000256" key="6">
    <source>
        <dbReference type="ARBA" id="ARBA00012180"/>
    </source>
</evidence>
<dbReference type="HAMAP" id="MF_00052_B">
    <property type="entry name" value="RNase_HII_B"/>
    <property type="match status" value="1"/>
</dbReference>
<evidence type="ECO:0000256" key="13">
    <source>
        <dbReference type="ARBA" id="ARBA00023211"/>
    </source>
</evidence>
<evidence type="ECO:0000256" key="2">
    <source>
        <dbReference type="ARBA" id="ARBA00001946"/>
    </source>
</evidence>
<dbReference type="Proteomes" id="UP000265816">
    <property type="component" value="Unassembled WGS sequence"/>
</dbReference>
<dbReference type="AlphaFoldDB" id="A0A398BDU0"/>
<dbReference type="NCBIfam" id="NF000594">
    <property type="entry name" value="PRK00015.1-1"/>
    <property type="match status" value="1"/>
</dbReference>
<dbReference type="NCBIfam" id="NF000595">
    <property type="entry name" value="PRK00015.1-3"/>
    <property type="match status" value="1"/>
</dbReference>